<reference evidence="3 4" key="1">
    <citation type="submission" date="2013-09" db="EMBL/GenBank/DDBJ databases">
        <authorList>
            <person name="Durkin A.S."/>
            <person name="Haft D.R."/>
            <person name="McCorrison J."/>
            <person name="Torralba M."/>
            <person name="Gillis M."/>
            <person name="Haft D.H."/>
            <person name="Methe B."/>
            <person name="Sutton G."/>
            <person name="Nelson K.E."/>
        </authorList>
    </citation>
    <scope>NUCLEOTIDE SEQUENCE [LARGE SCALE GENOMIC DNA]</scope>
    <source>
        <strain evidence="3 4">BV3C16-1</strain>
    </source>
</reference>
<protein>
    <submittedName>
        <fullName evidence="3">YheO-like protein</fullName>
    </submittedName>
</protein>
<dbReference type="Proteomes" id="UP000017090">
    <property type="component" value="Unassembled WGS sequence"/>
</dbReference>
<feature type="domain" description="Transcriptional regulator DauR-like HTH" evidence="2">
    <location>
        <begin position="161"/>
        <end position="223"/>
    </location>
</feature>
<gene>
    <name evidence="3" type="ORF">HMPREF1250_1287</name>
</gene>
<dbReference type="AlphaFoldDB" id="U7USI6"/>
<dbReference type="RefSeq" id="WP_023052587.1">
    <property type="nucleotide sequence ID" value="NZ_AWXA01000004.1"/>
</dbReference>
<dbReference type="eggNOG" id="COG2964">
    <property type="taxonomic scope" value="Bacteria"/>
</dbReference>
<name>U7USI6_9FIRM</name>
<accession>U7USI6</accession>
<comment type="caution">
    <text evidence="3">The sequence shown here is derived from an EMBL/GenBank/DDBJ whole genome shotgun (WGS) entry which is preliminary data.</text>
</comment>
<dbReference type="Pfam" id="PF13309">
    <property type="entry name" value="HTH_22"/>
    <property type="match status" value="1"/>
</dbReference>
<organism evidence="3 4">
    <name type="scientific">Megasphaera vaginalis</name>
    <name type="common">ex Srinivasan et al. 2021</name>
    <dbReference type="NCBI Taxonomy" id="1111454"/>
    <lineage>
        <taxon>Bacteria</taxon>
        <taxon>Bacillati</taxon>
        <taxon>Bacillota</taxon>
        <taxon>Negativicutes</taxon>
        <taxon>Veillonellales</taxon>
        <taxon>Veillonellaceae</taxon>
        <taxon>Megasphaera</taxon>
    </lineage>
</organism>
<keyword evidence="4" id="KW-1185">Reference proteome</keyword>
<dbReference type="PATRIC" id="fig|1111454.3.peg.111"/>
<proteinExistence type="predicted"/>
<dbReference type="PANTHER" id="PTHR35568:SF1">
    <property type="entry name" value="TRANSCRIPTIONAL REGULATOR DAUR"/>
    <property type="match status" value="1"/>
</dbReference>
<evidence type="ECO:0000313" key="4">
    <source>
        <dbReference type="Proteomes" id="UP000017090"/>
    </source>
</evidence>
<evidence type="ECO:0000313" key="3">
    <source>
        <dbReference type="EMBL" id="ERT62412.1"/>
    </source>
</evidence>
<sequence length="228" mass="25566">MDTNNTLVMYEKLVAFLGEVLGDQCEVVLHDMRNLEHSVIAIANGQVSGREVGCPATDFVLKLLQLGKDKRAEYITNYFGKNKDGQILRSSSYFIHDDAGKVLGVLCINYNLQEYLRVRDALDNAFLLKRDKQSKMVIHSASENNLLTVISENLSQTADETIDSIISKELMQYAVDPKRFSQKERLAVVKNLYDNGLFLLKGGIGALARRLGVSEPTVYRYINTVKNG</sequence>
<dbReference type="OrthoDB" id="9796595at2"/>
<dbReference type="InterPro" id="IPR013559">
    <property type="entry name" value="YheO"/>
</dbReference>
<dbReference type="EMBL" id="AWXA01000004">
    <property type="protein sequence ID" value="ERT62412.1"/>
    <property type="molecule type" value="Genomic_DNA"/>
</dbReference>
<evidence type="ECO:0000259" key="1">
    <source>
        <dbReference type="Pfam" id="PF08348"/>
    </source>
</evidence>
<evidence type="ECO:0000259" key="2">
    <source>
        <dbReference type="Pfam" id="PF13309"/>
    </source>
</evidence>
<feature type="domain" description="YheO-like" evidence="1">
    <location>
        <begin position="8"/>
        <end position="119"/>
    </location>
</feature>
<dbReference type="PANTHER" id="PTHR35568">
    <property type="entry name" value="TRANSCRIPTIONAL REGULATOR DAUR"/>
    <property type="match status" value="1"/>
</dbReference>
<dbReference type="Pfam" id="PF08348">
    <property type="entry name" value="PAS_6"/>
    <property type="match status" value="1"/>
</dbReference>
<dbReference type="InterPro" id="IPR039445">
    <property type="entry name" value="DauR-like_HTH"/>
</dbReference>
<dbReference type="InterPro" id="IPR039446">
    <property type="entry name" value="DauR-like"/>
</dbReference>